<dbReference type="AlphaFoldDB" id="A0A0B1SQN0"/>
<feature type="compositionally biased region" description="Basic and acidic residues" evidence="1">
    <location>
        <begin position="18"/>
        <end position="31"/>
    </location>
</feature>
<evidence type="ECO:0000313" key="3">
    <source>
        <dbReference type="Proteomes" id="UP000053660"/>
    </source>
</evidence>
<reference evidence="2 3" key="1">
    <citation type="submission" date="2014-03" db="EMBL/GenBank/DDBJ databases">
        <title>Draft genome of the hookworm Oesophagostomum dentatum.</title>
        <authorList>
            <person name="Mitreva M."/>
        </authorList>
    </citation>
    <scope>NUCLEOTIDE SEQUENCE [LARGE SCALE GENOMIC DNA]</scope>
    <source>
        <strain evidence="2 3">OD-Hann</strain>
    </source>
</reference>
<sequence length="152" mass="17027">MIDIPEELDSPRPSSTRKSPDLFDERSRAAEDAAEEDFSWEFTRLRASADTSRPSSSKALSSKDVHSRSPPTSSTHTTEANVELDCVDVKEKEKASGDAVCSESDGIIYLDDNSRPPSSSKNQSEPHQSGDPYQDEYYNYHDPFMEAWYEPA</sequence>
<protein>
    <submittedName>
        <fullName evidence="2">Uncharacterized protein</fullName>
    </submittedName>
</protein>
<feature type="compositionally biased region" description="Low complexity" evidence="1">
    <location>
        <begin position="68"/>
        <end position="78"/>
    </location>
</feature>
<keyword evidence="3" id="KW-1185">Reference proteome</keyword>
<accession>A0A0B1SQN0</accession>
<evidence type="ECO:0000313" key="2">
    <source>
        <dbReference type="EMBL" id="KHJ86171.1"/>
    </source>
</evidence>
<feature type="compositionally biased region" description="Basic and acidic residues" evidence="1">
    <location>
        <begin position="87"/>
        <end position="96"/>
    </location>
</feature>
<dbReference type="EMBL" id="KN561327">
    <property type="protein sequence ID" value="KHJ86171.1"/>
    <property type="molecule type" value="Genomic_DNA"/>
</dbReference>
<name>A0A0B1SQN0_OESDE</name>
<dbReference type="Proteomes" id="UP000053660">
    <property type="component" value="Unassembled WGS sequence"/>
</dbReference>
<feature type="region of interest" description="Disordered" evidence="1">
    <location>
        <begin position="1"/>
        <end position="137"/>
    </location>
</feature>
<organism evidence="2 3">
    <name type="scientific">Oesophagostomum dentatum</name>
    <name type="common">Nodular worm</name>
    <dbReference type="NCBI Taxonomy" id="61180"/>
    <lineage>
        <taxon>Eukaryota</taxon>
        <taxon>Metazoa</taxon>
        <taxon>Ecdysozoa</taxon>
        <taxon>Nematoda</taxon>
        <taxon>Chromadorea</taxon>
        <taxon>Rhabditida</taxon>
        <taxon>Rhabditina</taxon>
        <taxon>Rhabditomorpha</taxon>
        <taxon>Strongyloidea</taxon>
        <taxon>Strongylidae</taxon>
        <taxon>Oesophagostomum</taxon>
    </lineage>
</organism>
<proteinExistence type="predicted"/>
<gene>
    <name evidence="2" type="ORF">OESDEN_14088</name>
</gene>
<evidence type="ECO:0000256" key="1">
    <source>
        <dbReference type="SAM" id="MobiDB-lite"/>
    </source>
</evidence>
<feature type="compositionally biased region" description="Polar residues" evidence="1">
    <location>
        <begin position="115"/>
        <end position="127"/>
    </location>
</feature>